<dbReference type="PANTHER" id="PTHR23501">
    <property type="entry name" value="MAJOR FACILITATOR SUPERFAMILY"/>
    <property type="match status" value="1"/>
</dbReference>
<dbReference type="EMBL" id="LT598487">
    <property type="protein sequence ID" value="SCV99645.1"/>
    <property type="molecule type" value="Genomic_DNA"/>
</dbReference>
<evidence type="ECO:0000313" key="11">
    <source>
        <dbReference type="Proteomes" id="UP000190831"/>
    </source>
</evidence>
<feature type="compositionally biased region" description="Basic and acidic residues" evidence="7">
    <location>
        <begin position="12"/>
        <end position="31"/>
    </location>
</feature>
<dbReference type="Gene3D" id="1.20.1250.20">
    <property type="entry name" value="MFS general substrate transporter like domains"/>
    <property type="match status" value="2"/>
</dbReference>
<keyword evidence="3" id="KW-0813">Transport</keyword>
<evidence type="ECO:0000256" key="3">
    <source>
        <dbReference type="ARBA" id="ARBA00022448"/>
    </source>
</evidence>
<feature type="transmembrane region" description="Helical" evidence="8">
    <location>
        <begin position="356"/>
        <end position="376"/>
    </location>
</feature>
<dbReference type="InterPro" id="IPR020846">
    <property type="entry name" value="MFS_dom"/>
</dbReference>
<accession>A0A1G4M7B9</accession>
<feature type="transmembrane region" description="Helical" evidence="8">
    <location>
        <begin position="388"/>
        <end position="408"/>
    </location>
</feature>
<feature type="transmembrane region" description="Helical" evidence="8">
    <location>
        <begin position="460"/>
        <end position="479"/>
    </location>
</feature>
<feature type="region of interest" description="Disordered" evidence="7">
    <location>
        <begin position="1"/>
        <end position="34"/>
    </location>
</feature>
<dbReference type="InterPro" id="IPR036259">
    <property type="entry name" value="MFS_trans_sf"/>
</dbReference>
<evidence type="ECO:0000256" key="2">
    <source>
        <dbReference type="ARBA" id="ARBA00008335"/>
    </source>
</evidence>
<feature type="transmembrane region" description="Helical" evidence="8">
    <location>
        <begin position="186"/>
        <end position="205"/>
    </location>
</feature>
<comment type="similarity">
    <text evidence="2">Belongs to the major facilitator superfamily.</text>
</comment>
<keyword evidence="6 8" id="KW-0472">Membrane</keyword>
<gene>
    <name evidence="10" type="ORF">LAFE_0A07756G</name>
</gene>
<organism evidence="10 11">
    <name type="scientific">Lachancea fermentati</name>
    <name type="common">Zygosaccharomyces fermentati</name>
    <dbReference type="NCBI Taxonomy" id="4955"/>
    <lineage>
        <taxon>Eukaryota</taxon>
        <taxon>Fungi</taxon>
        <taxon>Dikarya</taxon>
        <taxon>Ascomycota</taxon>
        <taxon>Saccharomycotina</taxon>
        <taxon>Saccharomycetes</taxon>
        <taxon>Saccharomycetales</taxon>
        <taxon>Saccharomycetaceae</taxon>
        <taxon>Lachancea</taxon>
    </lineage>
</organism>
<dbReference type="PROSITE" id="PS50850">
    <property type="entry name" value="MFS"/>
    <property type="match status" value="1"/>
</dbReference>
<dbReference type="FunFam" id="1.20.1720.10:FF:000013">
    <property type="entry name" value="Related to multidrug resistance proteins"/>
    <property type="match status" value="1"/>
</dbReference>
<evidence type="ECO:0000256" key="4">
    <source>
        <dbReference type="ARBA" id="ARBA00022692"/>
    </source>
</evidence>
<name>A0A1G4M7B9_LACFM</name>
<dbReference type="Pfam" id="PF07690">
    <property type="entry name" value="MFS_1"/>
    <property type="match status" value="2"/>
</dbReference>
<reference evidence="10 11" key="1">
    <citation type="submission" date="2016-03" db="EMBL/GenBank/DDBJ databases">
        <authorList>
            <person name="Devillers H."/>
        </authorList>
    </citation>
    <scope>NUCLEOTIDE SEQUENCE [LARGE SCALE GENOMIC DNA]</scope>
    <source>
        <strain evidence="10">CBS 6772</strain>
    </source>
</reference>
<dbReference type="PRINTS" id="PR01036">
    <property type="entry name" value="TCRTETB"/>
</dbReference>
<dbReference type="SUPFAM" id="SSF103473">
    <property type="entry name" value="MFS general substrate transporter"/>
    <property type="match status" value="2"/>
</dbReference>
<evidence type="ECO:0000256" key="1">
    <source>
        <dbReference type="ARBA" id="ARBA00004127"/>
    </source>
</evidence>
<feature type="transmembrane region" description="Helical" evidence="8">
    <location>
        <begin position="323"/>
        <end position="344"/>
    </location>
</feature>
<dbReference type="AlphaFoldDB" id="A0A1G4M7B9"/>
<dbReference type="OMA" id="YSHLYYL"/>
<keyword evidence="11" id="KW-1185">Reference proteome</keyword>
<comment type="subcellular location">
    <subcellularLocation>
        <location evidence="1">Endomembrane system</location>
        <topology evidence="1">Multi-pass membrane protein</topology>
    </subcellularLocation>
</comment>
<sequence>MNGNKLAQTETKIVEEISMKKDPESSEKVETSDSPSEVTISEVSQVFANSHDNILPLKNLLIVFSAMAVALFLSFVDQTGITIALPYIAEEMDASDTISWAGTASLISTTVFMVLFGRFSDIFSRKYVLIGCMIILAFFDLACGFAQKPYQLYIFRGMCGIGNGGITSLTMVIVSDVVTLEDRGKYQGILGSCVGMGNALGPFLASAFIKHYSWRHFYYMLFPIGFCASGLVYWLVPYTRPDCAMKEKLLKIDYFGFLFSSIGIIFLLIPVSGGGSFYSWSSPFVISMIVIGGVSLIIFLYIEQKVAILPMIPLRLFTSRCSLTFLLSQNFFFGMVYFSSLYYIPYYLEVIRGESVIMSSVYLLCLVIPQSVISTITGQIISRTKHYIYVIWFGYIFWTIAVCLLNLWSVTCHFGVVVGTLIINGCGTGATFQPTLVAAQAQSSREDRAIVISTRNVLRSFGGAIGLAICSTIVSNTYIKTLTQNGISLFSKSEIDVLKTQIFTSVDLSSYSPDQVDFLKHAYMGALRNVFYFWIGSIAYCLVSTLPIKDEGLDSFDSKKTGEKSRT</sequence>
<feature type="transmembrane region" description="Helical" evidence="8">
    <location>
        <begin position="531"/>
        <end position="548"/>
    </location>
</feature>
<feature type="transmembrane region" description="Helical" evidence="8">
    <location>
        <begin position="217"/>
        <end position="236"/>
    </location>
</feature>
<feature type="transmembrane region" description="Helical" evidence="8">
    <location>
        <begin position="60"/>
        <end position="85"/>
    </location>
</feature>
<keyword evidence="5 8" id="KW-1133">Transmembrane helix</keyword>
<feature type="transmembrane region" description="Helical" evidence="8">
    <location>
        <begin position="414"/>
        <end position="439"/>
    </location>
</feature>
<dbReference type="PANTHER" id="PTHR23501:SF78">
    <property type="entry name" value="MAJOR FACILITATOR SUPERFAMILY (MFS) PROFILE DOMAIN-CONTAINING PROTEIN-RELATED"/>
    <property type="match status" value="1"/>
</dbReference>
<feature type="transmembrane region" description="Helical" evidence="8">
    <location>
        <begin position="284"/>
        <end position="302"/>
    </location>
</feature>
<protein>
    <submittedName>
        <fullName evidence="10">LAFE_0A07756g1_1</fullName>
    </submittedName>
</protein>
<evidence type="ECO:0000256" key="6">
    <source>
        <dbReference type="ARBA" id="ARBA00023136"/>
    </source>
</evidence>
<feature type="transmembrane region" description="Helical" evidence="8">
    <location>
        <begin position="128"/>
        <end position="147"/>
    </location>
</feature>
<feature type="compositionally biased region" description="Polar residues" evidence="7">
    <location>
        <begin position="1"/>
        <end position="11"/>
    </location>
</feature>
<proteinExistence type="inferred from homology"/>
<evidence type="ECO:0000259" key="9">
    <source>
        <dbReference type="PROSITE" id="PS50850"/>
    </source>
</evidence>
<dbReference type="GO" id="GO:0046943">
    <property type="term" value="F:carboxylic acid transmembrane transporter activity"/>
    <property type="evidence" value="ECO:0007669"/>
    <property type="project" value="UniProtKB-ARBA"/>
</dbReference>
<feature type="domain" description="Major facilitator superfamily (MFS) profile" evidence="9">
    <location>
        <begin position="63"/>
        <end position="540"/>
    </location>
</feature>
<feature type="transmembrane region" description="Helical" evidence="8">
    <location>
        <begin position="257"/>
        <end position="278"/>
    </location>
</feature>
<dbReference type="GO" id="GO:0005886">
    <property type="term" value="C:plasma membrane"/>
    <property type="evidence" value="ECO:0007669"/>
    <property type="project" value="TreeGrafter"/>
</dbReference>
<dbReference type="Proteomes" id="UP000190831">
    <property type="component" value="Chromosome A"/>
</dbReference>
<evidence type="ECO:0000256" key="5">
    <source>
        <dbReference type="ARBA" id="ARBA00022989"/>
    </source>
</evidence>
<dbReference type="GO" id="GO:0012505">
    <property type="term" value="C:endomembrane system"/>
    <property type="evidence" value="ECO:0007669"/>
    <property type="project" value="UniProtKB-SubCell"/>
</dbReference>
<evidence type="ECO:0000256" key="8">
    <source>
        <dbReference type="SAM" id="Phobius"/>
    </source>
</evidence>
<evidence type="ECO:0000313" key="10">
    <source>
        <dbReference type="EMBL" id="SCV99645.1"/>
    </source>
</evidence>
<dbReference type="OrthoDB" id="10021397at2759"/>
<evidence type="ECO:0000256" key="7">
    <source>
        <dbReference type="SAM" id="MobiDB-lite"/>
    </source>
</evidence>
<dbReference type="InterPro" id="IPR011701">
    <property type="entry name" value="MFS"/>
</dbReference>
<feature type="transmembrane region" description="Helical" evidence="8">
    <location>
        <begin position="153"/>
        <end position="174"/>
    </location>
</feature>
<keyword evidence="4 8" id="KW-0812">Transmembrane</keyword>
<feature type="transmembrane region" description="Helical" evidence="8">
    <location>
        <begin position="97"/>
        <end position="116"/>
    </location>
</feature>